<evidence type="ECO:0000259" key="1">
    <source>
        <dbReference type="Pfam" id="PF01610"/>
    </source>
</evidence>
<evidence type="ECO:0000313" key="3">
    <source>
        <dbReference type="Proteomes" id="UP000018439"/>
    </source>
</evidence>
<dbReference type="PANTHER" id="PTHR33498:SF1">
    <property type="entry name" value="TRANSPOSASE FOR INSERTION SEQUENCE ELEMENT IS1557"/>
    <property type="match status" value="1"/>
</dbReference>
<dbReference type="EMBL" id="CM001167">
    <property type="protein sequence ID" value="EGJ70669.1"/>
    <property type="molecule type" value="Genomic_DNA"/>
</dbReference>
<feature type="domain" description="Transposase IS204/IS1001/IS1096/IS1165 DDE" evidence="1">
    <location>
        <begin position="175"/>
        <end position="440"/>
    </location>
</feature>
<accession>F3ZR76</accession>
<organism evidence="2 3">
    <name type="scientific">Bacteroides coprosuis DSM 18011</name>
    <dbReference type="NCBI Taxonomy" id="679937"/>
    <lineage>
        <taxon>Bacteria</taxon>
        <taxon>Pseudomonadati</taxon>
        <taxon>Bacteroidota</taxon>
        <taxon>Bacteroidia</taxon>
        <taxon>Bacteroidales</taxon>
        <taxon>Bacteroidaceae</taxon>
        <taxon>Bacteroides</taxon>
    </lineage>
</organism>
<proteinExistence type="predicted"/>
<evidence type="ECO:0000313" key="2">
    <source>
        <dbReference type="EMBL" id="EGJ70669.1"/>
    </source>
</evidence>
<dbReference type="InterPro" id="IPR002560">
    <property type="entry name" value="Transposase_DDE"/>
</dbReference>
<reference evidence="2 3" key="1">
    <citation type="journal article" date="2011" name="Stand. Genomic Sci.">
        <title>Non-contiguous finished genome sequence of Bacteroides coprosuis type strain (PC139).</title>
        <authorList>
            <person name="Land M."/>
            <person name="Held B."/>
            <person name="Gronow S."/>
            <person name="Abt B."/>
            <person name="Lucas S."/>
            <person name="Del Rio T.G."/>
            <person name="Nolan M."/>
            <person name="Tice H."/>
            <person name="Cheng J.F."/>
            <person name="Pitluck S."/>
            <person name="Liolios K."/>
            <person name="Pagani I."/>
            <person name="Ivanova N."/>
            <person name="Mavromatis K."/>
            <person name="Mikhailova N."/>
            <person name="Pati A."/>
            <person name="Tapia R."/>
            <person name="Han C."/>
            <person name="Goodwin L."/>
            <person name="Chen A."/>
            <person name="Palaniappan K."/>
            <person name="Hauser L."/>
            <person name="Brambilla E.M."/>
            <person name="Rohde M."/>
            <person name="Goker M."/>
            <person name="Detter J.C."/>
            <person name="Woyke T."/>
            <person name="Bristow J."/>
            <person name="Eisen J.A."/>
            <person name="Markowitz V."/>
            <person name="Hugenholtz P."/>
            <person name="Kyrpides N.C."/>
            <person name="Klenk H.P."/>
            <person name="Lapidus A."/>
        </authorList>
    </citation>
    <scope>NUCLEOTIDE SEQUENCE [LARGE SCALE GENOMIC DNA]</scope>
    <source>
        <strain evidence="2 3">DSM 18011</strain>
    </source>
</reference>
<dbReference type="HOGENOM" id="CLU_146036_1_0_10"/>
<protein>
    <submittedName>
        <fullName evidence="2">Transposase</fullName>
    </submittedName>
</protein>
<dbReference type="Pfam" id="PF01610">
    <property type="entry name" value="DDE_Tnp_ISL3"/>
    <property type="match status" value="1"/>
</dbReference>
<keyword evidence="3" id="KW-1185">Reference proteome</keyword>
<dbReference type="AlphaFoldDB" id="F3ZR76"/>
<name>F3ZR76_9BACE</name>
<gene>
    <name evidence="2" type="ORF">Bcop_0451</name>
</gene>
<dbReference type="PANTHER" id="PTHR33498">
    <property type="entry name" value="TRANSPOSASE FOR INSERTION SEQUENCE ELEMENT IS1557"/>
    <property type="match status" value="1"/>
</dbReference>
<sequence>MKKKAIDYKDILSMFLPKGMLDYFDFTDYSDMGDYYIFSLEEKNSIPDEYSSLPLVSKGFYPTITVTDFPVRDRTVYLKIKRRRWEDKQTGKTYSRDWQLVADGTRITAEFGSFLKKSYIDNHEVSIKVVADFCHLKSKTLNDYYKEHLSGYRSWNQLSHADQYMYFKDNLGENISIDETALSNGELYTIVTGKAGHGKHGTIIAMIKGTKADDVCRHLMKLPEGKRRMVKNVTLDMAGSMRQIAKRCFPCATQIIDRFHVQKLMQDALQELRVQYRWQAIEQENSNIKRARKEKKKYIPPCFDNGDTIRQLLVRSRYLLFKSPDKWTDSQRIRAEILFKQFDDIKQFYYLTLQLGQIYSHNYDKNVARVKLALWFNKVEQWNYPQFNTVIETFKNHNDRILNFFENRLTNASAESFNAKLKSFRATFRGVDDVKFYLYRVMMLYA</sequence>
<dbReference type="InterPro" id="IPR047951">
    <property type="entry name" value="Transpos_ISL3"/>
</dbReference>
<dbReference type="Proteomes" id="UP000018439">
    <property type="component" value="Chromosome"/>
</dbReference>
<dbReference type="eggNOG" id="COG3464">
    <property type="taxonomic scope" value="Bacteria"/>
</dbReference>